<keyword evidence="1" id="KW-0175">Coiled coil</keyword>
<organism evidence="4 5">
    <name type="scientific">Gouania willdenowi</name>
    <name type="common">Blunt-snouted clingfish</name>
    <name type="synonym">Lepadogaster willdenowi</name>
    <dbReference type="NCBI Taxonomy" id="441366"/>
    <lineage>
        <taxon>Eukaryota</taxon>
        <taxon>Metazoa</taxon>
        <taxon>Chordata</taxon>
        <taxon>Craniata</taxon>
        <taxon>Vertebrata</taxon>
        <taxon>Euteleostomi</taxon>
        <taxon>Actinopterygii</taxon>
        <taxon>Neopterygii</taxon>
        <taxon>Teleostei</taxon>
        <taxon>Neoteleostei</taxon>
        <taxon>Acanthomorphata</taxon>
        <taxon>Ovalentaria</taxon>
        <taxon>Blenniimorphae</taxon>
        <taxon>Blenniiformes</taxon>
        <taxon>Gobiesocoidei</taxon>
        <taxon>Gobiesocidae</taxon>
        <taxon>Gobiesocinae</taxon>
        <taxon>Gouania</taxon>
    </lineage>
</organism>
<dbReference type="InterPro" id="IPR013320">
    <property type="entry name" value="ConA-like_dom_sf"/>
</dbReference>
<dbReference type="OrthoDB" id="6105938at2759"/>
<dbReference type="Ensembl" id="ENSGWIT00000007071.1">
    <property type="protein sequence ID" value="ENSGWIP00000006401.1"/>
    <property type="gene ID" value="ENSGWIG00000003738.1"/>
</dbReference>
<proteinExistence type="predicted"/>
<feature type="region of interest" description="Disordered" evidence="2">
    <location>
        <begin position="199"/>
        <end position="218"/>
    </location>
</feature>
<reference evidence="4" key="1">
    <citation type="submission" date="2020-06" db="EMBL/GenBank/DDBJ databases">
        <authorList>
            <consortium name="Wellcome Sanger Institute Data Sharing"/>
        </authorList>
    </citation>
    <scope>NUCLEOTIDE SEQUENCE [LARGE SCALE GENOMIC DNA]</scope>
</reference>
<dbReference type="Gene3D" id="2.60.120.920">
    <property type="match status" value="1"/>
</dbReference>
<reference evidence="4" key="2">
    <citation type="submission" date="2025-08" db="UniProtKB">
        <authorList>
            <consortium name="Ensembl"/>
        </authorList>
    </citation>
    <scope>IDENTIFICATION</scope>
</reference>
<feature type="region of interest" description="Disordered" evidence="2">
    <location>
        <begin position="134"/>
        <end position="159"/>
    </location>
</feature>
<evidence type="ECO:0000313" key="5">
    <source>
        <dbReference type="Proteomes" id="UP000694680"/>
    </source>
</evidence>
<dbReference type="InterPro" id="IPR058030">
    <property type="entry name" value="TRIM8/14/16/25/29/45/65_CC"/>
</dbReference>
<dbReference type="Pfam" id="PF13765">
    <property type="entry name" value="PRY"/>
    <property type="match status" value="1"/>
</dbReference>
<dbReference type="PROSITE" id="PS50188">
    <property type="entry name" value="B302_SPRY"/>
    <property type="match status" value="1"/>
</dbReference>
<dbReference type="InterPro" id="IPR043136">
    <property type="entry name" value="B30.2/SPRY_sf"/>
</dbReference>
<dbReference type="RefSeq" id="XP_028330550.1">
    <property type="nucleotide sequence ID" value="XM_028474749.1"/>
</dbReference>
<dbReference type="GeneID" id="114480526"/>
<protein>
    <submittedName>
        <fullName evidence="4">E3 ubiquitin-protein ligase TRIM39-like</fullName>
    </submittedName>
</protein>
<dbReference type="InterPro" id="IPR006574">
    <property type="entry name" value="PRY"/>
</dbReference>
<dbReference type="PRINTS" id="PR01407">
    <property type="entry name" value="BUTYPHLNCDUF"/>
</dbReference>
<evidence type="ECO:0000259" key="3">
    <source>
        <dbReference type="PROSITE" id="PS50188"/>
    </source>
</evidence>
<dbReference type="PANTHER" id="PTHR24103">
    <property type="entry name" value="E3 UBIQUITIN-PROTEIN LIGASE TRIM"/>
    <property type="match status" value="1"/>
</dbReference>
<dbReference type="SMART" id="SM00589">
    <property type="entry name" value="PRY"/>
    <property type="match status" value="1"/>
</dbReference>
<dbReference type="SMART" id="SM00449">
    <property type="entry name" value="SPRY"/>
    <property type="match status" value="1"/>
</dbReference>
<keyword evidence="5" id="KW-1185">Reference proteome</keyword>
<dbReference type="InterPro" id="IPR001870">
    <property type="entry name" value="B30.2/SPRY"/>
</dbReference>
<dbReference type="Pfam" id="PF25600">
    <property type="entry name" value="TRIM_CC"/>
    <property type="match status" value="1"/>
</dbReference>
<dbReference type="Proteomes" id="UP000694680">
    <property type="component" value="Chromosome 18"/>
</dbReference>
<feature type="coiled-coil region" evidence="1">
    <location>
        <begin position="292"/>
        <end position="319"/>
    </location>
</feature>
<dbReference type="SUPFAM" id="SSF49899">
    <property type="entry name" value="Concanavalin A-like lectins/glucanases"/>
    <property type="match status" value="1"/>
</dbReference>
<evidence type="ECO:0000256" key="1">
    <source>
        <dbReference type="SAM" id="Coils"/>
    </source>
</evidence>
<dbReference type="FunFam" id="2.60.120.920:FF:000004">
    <property type="entry name" value="Butyrophilin subfamily 1 member A1"/>
    <property type="match status" value="1"/>
</dbReference>
<feature type="domain" description="B30.2/SPRY" evidence="3">
    <location>
        <begin position="361"/>
        <end position="555"/>
    </location>
</feature>
<dbReference type="InterPro" id="IPR003877">
    <property type="entry name" value="SPRY_dom"/>
</dbReference>
<name>A0A8C5DJR1_GOUWI</name>
<reference evidence="4" key="3">
    <citation type="submission" date="2025-09" db="UniProtKB">
        <authorList>
            <consortium name="Ensembl"/>
        </authorList>
    </citation>
    <scope>IDENTIFICATION</scope>
</reference>
<feature type="compositionally biased region" description="Polar residues" evidence="2">
    <location>
        <begin position="134"/>
        <end position="147"/>
    </location>
</feature>
<evidence type="ECO:0000256" key="2">
    <source>
        <dbReference type="SAM" id="MobiDB-lite"/>
    </source>
</evidence>
<dbReference type="InterPro" id="IPR050143">
    <property type="entry name" value="TRIM/RBCC"/>
</dbReference>
<accession>A0A8C5DJR1</accession>
<dbReference type="CDD" id="cd13733">
    <property type="entry name" value="SPRY_PRY_C-I_1"/>
    <property type="match status" value="1"/>
</dbReference>
<dbReference type="InterPro" id="IPR003879">
    <property type="entry name" value="Butyrophylin_SPRY"/>
</dbReference>
<evidence type="ECO:0000313" key="4">
    <source>
        <dbReference type="Ensembl" id="ENSGWIP00000006401.1"/>
    </source>
</evidence>
<gene>
    <name evidence="4" type="primary">LOC114480526</name>
</gene>
<sequence length="555" mass="62632">MSLQMCHCGWSKVTTYHGLRVHQGKKGCTPQGQQIPQFDQHFLSFTYMGPRIKVEPPSFLETFITPDFVPRAQTSNFMSANEQHRRRTPLKELPPAAEHKGLAVTPIKKMEISSANQAAVLELMKAYVETQTRNEVDNSEFSSTADPETSPAEKTGTDVGWSAFETPERIYLTSSKACRALEFSHPEQQVDHVIESSTFQDQVTQPRPSVKKDKDKNLHKTRHASLAVETLKNIQVREQKLSEIKLSARACKGRLDDELMEINNVFSEVMEAVQDAWKKAVKPLEERRRRVKDEARDIIGQLQEEIKRLQMTIEELNKHPTLQISPQRSSDTKWEEVKLDTCVSLGSLRTTTSSMMSQIQRSLEGLCALELKRIPAFTVDVKLDRDSAHQHLVISDDLKSVSDGGEKRELADVAERFDTFASIVGLNVIKGGKAYWQVDVGDKSGWDLGVARRDATRKGKLRLDPDNGYWVTVHYEGSKYAAMSSPPLRLRLGANPGTVGVFIDYEEGLVSFYDVTNQSHIHSFTECSFRGYVLPYFSPHLKQKNNAKPLIISAV</sequence>
<dbReference type="Pfam" id="PF00622">
    <property type="entry name" value="SPRY"/>
    <property type="match status" value="1"/>
</dbReference>
<dbReference type="AlphaFoldDB" id="A0A8C5DJR1"/>